<gene>
    <name evidence="2" type="ORF">FBEOM_2204</name>
</gene>
<feature type="region of interest" description="Disordered" evidence="1">
    <location>
        <begin position="535"/>
        <end position="650"/>
    </location>
</feature>
<dbReference type="Proteomes" id="UP000730481">
    <property type="component" value="Unassembled WGS sequence"/>
</dbReference>
<feature type="compositionally biased region" description="Basic and acidic residues" evidence="1">
    <location>
        <begin position="574"/>
        <end position="586"/>
    </location>
</feature>
<comment type="caution">
    <text evidence="2">The sequence shown here is derived from an EMBL/GenBank/DDBJ whole genome shotgun (WGS) entry which is preliminary data.</text>
</comment>
<reference evidence="2" key="1">
    <citation type="journal article" date="2017" name="Mycologia">
        <title>Fusarium algeriense, sp. nov., a novel toxigenic crown rot pathogen of durum wheat from Algeria is nested in the Fusarium burgessii species complex.</title>
        <authorList>
            <person name="Laraba I."/>
            <person name="Keddad A."/>
            <person name="Boureghda H."/>
            <person name="Abdallah N."/>
            <person name="Vaughan M.M."/>
            <person name="Proctor R.H."/>
            <person name="Busman M."/>
            <person name="O'Donnell K."/>
        </authorList>
    </citation>
    <scope>NUCLEOTIDE SEQUENCE</scope>
    <source>
        <strain evidence="2">NRRL 25174</strain>
    </source>
</reference>
<feature type="compositionally biased region" description="Basic and acidic residues" evidence="1">
    <location>
        <begin position="418"/>
        <end position="452"/>
    </location>
</feature>
<dbReference type="OrthoDB" id="3941926at2759"/>
<feature type="compositionally biased region" description="Basic and acidic residues" evidence="1">
    <location>
        <begin position="638"/>
        <end position="650"/>
    </location>
</feature>
<feature type="compositionally biased region" description="Basic residues" evidence="1">
    <location>
        <begin position="1479"/>
        <end position="1489"/>
    </location>
</feature>
<feature type="compositionally biased region" description="Polar residues" evidence="1">
    <location>
        <begin position="1276"/>
        <end position="1289"/>
    </location>
</feature>
<feature type="compositionally biased region" description="Polar residues" evidence="1">
    <location>
        <begin position="1190"/>
        <end position="1203"/>
    </location>
</feature>
<feature type="compositionally biased region" description="Gly residues" evidence="1">
    <location>
        <begin position="597"/>
        <end position="609"/>
    </location>
</feature>
<feature type="compositionally biased region" description="Polar residues" evidence="1">
    <location>
        <begin position="1142"/>
        <end position="1159"/>
    </location>
</feature>
<feature type="region of interest" description="Disordered" evidence="1">
    <location>
        <begin position="917"/>
        <end position="1021"/>
    </location>
</feature>
<feature type="compositionally biased region" description="Basic residues" evidence="1">
    <location>
        <begin position="610"/>
        <end position="622"/>
    </location>
</feature>
<name>A0A9P5E3R4_9HYPO</name>
<feature type="compositionally biased region" description="Basic and acidic residues" evidence="1">
    <location>
        <begin position="972"/>
        <end position="982"/>
    </location>
</feature>
<feature type="compositionally biased region" description="Basic residues" evidence="1">
    <location>
        <begin position="1174"/>
        <end position="1188"/>
    </location>
</feature>
<evidence type="ECO:0000313" key="2">
    <source>
        <dbReference type="EMBL" id="KAF4343843.1"/>
    </source>
</evidence>
<feature type="region of interest" description="Disordered" evidence="1">
    <location>
        <begin position="387"/>
        <end position="460"/>
    </location>
</feature>
<sequence length="1576" mass="173814">MAQSRSVAAGDCPLTQGPSQPPKQIFDPNRTYAKDQPPNVREVFTNFYPNGLPNMYKMLQTPGPEGVIQTYVEDYLPVGFYKNPRTEDGAIFSTINGTKQFRHLHEQLLPQRRVHLWCKDEVQSVCNSLRKLYWHLITRMPKPDCWESLWAYFDAQDVYDYGALNLWNVINHLFDENVIIGDDVKNIYAIEIGLWVDNWLYNQENCDKIIGWDGAFPIANLLTDEDWKGLGSISNEALSLVISALEHRRSLLLSPEKLRPGALKPNHLMDFREMDSLENWLAGQRQLGRSGLPTVPRLWEPHHGSPASKNAPHPAIALDGKHYYDPSGQRVPSAVEALHQSAAAAGPATHCNREIISDKQKRYYNTAASGSLLILPQARSKSAELFPSFRMPSPHTTCNQNPEEGSSHMQTNNTNGRHGQDEEAPSRSEEHPTENSKVRSAELRLSPNEKPKKSQRPNRTLARTFAQSVAHDQRDMKYPGKVHTFSRTQRPNLGLENSVTTGGLPGDIMVSEQNVVHTPLGTTFHPAAQGKFPISQQNFPNQNGFDYGPQHVPQPSLPQRGPVPNRGRNASNSSRKDRFDSNDVRWSHQNYEISNGGSTGFSRGGFQRGGGRKGNRGGHNRRNATAPVSQSHAGFDFGQKKRDGIPWKEPWRKGPSECKNVQNGLTIKEYVPCSCSMCEARNRSVYIIVGGHEGIDITDMLARLKYGLSERYGYVEEVYPIASKEPGRYIARFAEPSSVSEALTIGGGNMPERGISVTFSPALRSRWTLAEQAPTRPGPGRVIGQTSHAAPFSPYAFGLPMPNIAPSATVVPQMMPGINHQAVVNHERAHNTHIWPVSGHQHSISRLAQPPASGVPSAIVQSAYNSQAFFPEQPILAPTQVPAPPTAHLQKENMPSYEILQTKPPAEEALDEVNHVDPKNAASPRSDGSKYTGVKARVSLPSTPSARTSLTPQKTPTEPKVTEEGTVCAEPATHHHTEKPMKWLDSQGEAKVTSCGQAKPGSQSNESKNRHSRASSIFSENEIKERRQAWAKIPMPLYPHRSRSATPIKSNSVAIDNDRVPTVQSDNREANTPRSEKPTLAHSDSDGAHGPSTTENPKYKFPLRHAPREYAIDSQKATREEPQQSDVPIDSNAARKFEQSNYTHMGQSQEQNFSTYRSSPNHEQEYDSGTLPRGKGKNAKKTKKKKSKQSLESQTNMSVVHTVQQNQSSSAPQSSHIEPQTMCVGSGGHGFGTNPGAYVESQDSGSSSPIKRHHDEAEQPAVSGSTKRSKKYGNNHEISQYQSQPQNLFEESDSPGKDERGRRGFRMGRGGSLRLGKQRRPRPMIPGPMLAEQQSNGQTPPYSSGFSFQCQSLPVPDCSQNLPGHENGATSRLNPKAQEFVSPSRTASKEPIARFDGIEPSGGDTVNELHGSGQLEQTDESTRESFKAEHNACEAPLQDENAARDSQAPKHRRAISEVAQKGTPRKGKGHSHQGEGKKTPAKNSKRGKGKERAVTLSAKPDKIELKGDKAQVMPQTPENRGGKVKNPGLINEDWPSLPASRERAQSKPQTPSVWSGKTKTTKSGGIIEQGSPLPKE</sequence>
<reference evidence="2" key="2">
    <citation type="submission" date="2020-02" db="EMBL/GenBank/DDBJ databases">
        <title>Identification and distribution of gene clusters putatively required for synthesis of sphingolipid metabolism inhibitors in phylogenetically diverse species of the filamentous fungus Fusarium.</title>
        <authorList>
            <person name="Kim H.-S."/>
            <person name="Busman M."/>
            <person name="Brown D.W."/>
            <person name="Divon H."/>
            <person name="Uhlig S."/>
            <person name="Proctor R.H."/>
        </authorList>
    </citation>
    <scope>NUCLEOTIDE SEQUENCE</scope>
    <source>
        <strain evidence="2">NRRL 25174</strain>
    </source>
</reference>
<feature type="compositionally biased region" description="Polar residues" evidence="1">
    <location>
        <begin position="535"/>
        <end position="544"/>
    </location>
</feature>
<feature type="region of interest" description="Disordered" evidence="1">
    <location>
        <begin position="1038"/>
        <end position="1103"/>
    </location>
</feature>
<feature type="compositionally biased region" description="Polar residues" evidence="1">
    <location>
        <begin position="1546"/>
        <end position="1563"/>
    </location>
</feature>
<feature type="compositionally biased region" description="Basic and acidic residues" evidence="1">
    <location>
        <begin position="1420"/>
        <end position="1432"/>
    </location>
</feature>
<dbReference type="EMBL" id="PVQB02000077">
    <property type="protein sequence ID" value="KAF4343843.1"/>
    <property type="molecule type" value="Genomic_DNA"/>
</dbReference>
<feature type="compositionally biased region" description="Polar residues" evidence="1">
    <location>
        <begin position="1332"/>
        <end position="1373"/>
    </location>
</feature>
<feature type="compositionally biased region" description="Polar residues" evidence="1">
    <location>
        <begin position="1044"/>
        <end position="1054"/>
    </location>
</feature>
<proteinExistence type="predicted"/>
<accession>A0A9P5E3R4</accession>
<feature type="compositionally biased region" description="Low complexity" evidence="1">
    <location>
        <begin position="1204"/>
        <end position="1215"/>
    </location>
</feature>
<protein>
    <recommendedName>
        <fullName evidence="4">RRM domain-containing protein</fullName>
    </recommendedName>
</protein>
<evidence type="ECO:0008006" key="4">
    <source>
        <dbReference type="Google" id="ProtNLM"/>
    </source>
</evidence>
<feature type="compositionally biased region" description="Basic and acidic residues" evidence="1">
    <location>
        <begin position="1387"/>
        <end position="1397"/>
    </location>
</feature>
<feature type="compositionally biased region" description="Polar residues" evidence="1">
    <location>
        <begin position="994"/>
        <end position="1006"/>
    </location>
</feature>
<organism evidence="2 3">
    <name type="scientific">Fusarium beomiforme</name>
    <dbReference type="NCBI Taxonomy" id="44412"/>
    <lineage>
        <taxon>Eukaryota</taxon>
        <taxon>Fungi</taxon>
        <taxon>Dikarya</taxon>
        <taxon>Ascomycota</taxon>
        <taxon>Pezizomycotina</taxon>
        <taxon>Sordariomycetes</taxon>
        <taxon>Hypocreomycetidae</taxon>
        <taxon>Hypocreales</taxon>
        <taxon>Nectriaceae</taxon>
        <taxon>Fusarium</taxon>
        <taxon>Fusarium burgessii species complex</taxon>
    </lineage>
</organism>
<feature type="compositionally biased region" description="Polar residues" evidence="1">
    <location>
        <begin position="394"/>
        <end position="417"/>
    </location>
</feature>
<feature type="compositionally biased region" description="Basic and acidic residues" evidence="1">
    <location>
        <begin position="1066"/>
        <end position="1087"/>
    </location>
</feature>
<evidence type="ECO:0000256" key="1">
    <source>
        <dbReference type="SAM" id="MobiDB-lite"/>
    </source>
</evidence>
<feature type="region of interest" description="Disordered" evidence="1">
    <location>
        <begin position="1142"/>
        <end position="1576"/>
    </location>
</feature>
<feature type="compositionally biased region" description="Polar residues" evidence="1">
    <location>
        <begin position="940"/>
        <end position="956"/>
    </location>
</feature>
<evidence type="ECO:0000313" key="3">
    <source>
        <dbReference type="Proteomes" id="UP000730481"/>
    </source>
</evidence>
<feature type="region of interest" description="Disordered" evidence="1">
    <location>
        <begin position="1"/>
        <end position="36"/>
    </location>
</feature>
<feature type="compositionally biased region" description="Basic and acidic residues" evidence="1">
    <location>
        <begin position="1499"/>
        <end position="1509"/>
    </location>
</feature>
<keyword evidence="3" id="KW-1185">Reference proteome</keyword>